<dbReference type="PANTHER" id="PTHR10587">
    <property type="entry name" value="GLYCOSYL TRANSFERASE-RELATED"/>
    <property type="match status" value="1"/>
</dbReference>
<dbReference type="PANTHER" id="PTHR10587:SF78">
    <property type="entry name" value="PEPTIDOGLYCAN-N-ACETYLMURAMIC ACID DEACETYLASE PDAA"/>
    <property type="match status" value="1"/>
</dbReference>
<evidence type="ECO:0000313" key="3">
    <source>
        <dbReference type="EMBL" id="SHJ50705.1"/>
    </source>
</evidence>
<sequence>MMKDISRLFAIVVIAVMFILTVRMMILAGRSEEAINFDEEITGLLPEDSMDGGMDAAAGTKTGYNSLRRWGIVRDGPNRQPTPDPGTPELLSRYNSLYVGDIQEKIIYLTFDEGYENGYTGKILDVLYENQVNAIFFITGPYLEKEEELVRRMVEEGHAVGNHTISHKSLPTLSDEEIERETTGLDRRFYEKFGKNMVFLRPPKGEYSERTLRITSELGYVNVFWSFAYDDWNTKNQRGWEYAFKKVTGNLHNGAILLLHAVSSDNAEALDAIIKEARRQGYEFGDVFDLEDLARRGNP</sequence>
<dbReference type="Gene3D" id="3.20.20.370">
    <property type="entry name" value="Glycoside hydrolase/deacetylase"/>
    <property type="match status" value="1"/>
</dbReference>
<dbReference type="OrthoDB" id="9812065at2"/>
<dbReference type="InterPro" id="IPR014235">
    <property type="entry name" value="Spore_PdaA"/>
</dbReference>
<keyword evidence="1" id="KW-0472">Membrane</keyword>
<dbReference type="EMBL" id="FQZP01000063">
    <property type="protein sequence ID" value="SHJ50705.1"/>
    <property type="molecule type" value="Genomic_DNA"/>
</dbReference>
<proteinExistence type="predicted"/>
<keyword evidence="1" id="KW-1133">Transmembrane helix</keyword>
<name>A0A1M6JVF2_9FIRM</name>
<dbReference type="SUPFAM" id="SSF88713">
    <property type="entry name" value="Glycoside hydrolase/deacetylase"/>
    <property type="match status" value="1"/>
</dbReference>
<evidence type="ECO:0000256" key="1">
    <source>
        <dbReference type="SAM" id="Phobius"/>
    </source>
</evidence>
<dbReference type="Pfam" id="PF01522">
    <property type="entry name" value="Polysacc_deac_1"/>
    <property type="match status" value="1"/>
</dbReference>
<dbReference type="InterPro" id="IPR050248">
    <property type="entry name" value="Polysacc_deacetylase_ArnD"/>
</dbReference>
<reference evidence="3 4" key="1">
    <citation type="submission" date="2016-11" db="EMBL/GenBank/DDBJ databases">
        <authorList>
            <person name="Varghese N."/>
            <person name="Submissions S."/>
        </authorList>
    </citation>
    <scope>NUCLEOTIDE SEQUENCE [LARGE SCALE GENOMIC DNA]</scope>
    <source>
        <strain evidence="3 4">DSM 19027</strain>
    </source>
</reference>
<dbReference type="AlphaFoldDB" id="A0A1M6JVF2"/>
<evidence type="ECO:0000313" key="4">
    <source>
        <dbReference type="Proteomes" id="UP000324781"/>
    </source>
</evidence>
<dbReference type="InterPro" id="IPR011330">
    <property type="entry name" value="Glyco_hydro/deAcase_b/a-brl"/>
</dbReference>
<feature type="transmembrane region" description="Helical" evidence="1">
    <location>
        <begin position="7"/>
        <end position="26"/>
    </location>
</feature>
<organism evidence="3 4">
    <name type="scientific">Thermoclostridium caenicola</name>
    <dbReference type="NCBI Taxonomy" id="659425"/>
    <lineage>
        <taxon>Bacteria</taxon>
        <taxon>Bacillati</taxon>
        <taxon>Bacillota</taxon>
        <taxon>Clostridia</taxon>
        <taxon>Eubacteriales</taxon>
        <taxon>Oscillospiraceae</taxon>
        <taxon>Thermoclostridium</taxon>
    </lineage>
</organism>
<dbReference type="GO" id="GO:0016020">
    <property type="term" value="C:membrane"/>
    <property type="evidence" value="ECO:0007669"/>
    <property type="project" value="TreeGrafter"/>
</dbReference>
<protein>
    <submittedName>
        <fullName evidence="3">Peptidoglycan-N-acetylmuramic acid deacetylase</fullName>
    </submittedName>
</protein>
<keyword evidence="4" id="KW-1185">Reference proteome</keyword>
<gene>
    <name evidence="3" type="ORF">SAMN05444373_10631</name>
</gene>
<dbReference type="PROSITE" id="PS51677">
    <property type="entry name" value="NODB"/>
    <property type="match status" value="1"/>
</dbReference>
<dbReference type="GO" id="GO:0016810">
    <property type="term" value="F:hydrolase activity, acting on carbon-nitrogen (but not peptide) bonds"/>
    <property type="evidence" value="ECO:0007669"/>
    <property type="project" value="InterPro"/>
</dbReference>
<dbReference type="GO" id="GO:0005975">
    <property type="term" value="P:carbohydrate metabolic process"/>
    <property type="evidence" value="ECO:0007669"/>
    <property type="project" value="InterPro"/>
</dbReference>
<evidence type="ECO:0000259" key="2">
    <source>
        <dbReference type="PROSITE" id="PS51677"/>
    </source>
</evidence>
<dbReference type="InterPro" id="IPR002509">
    <property type="entry name" value="NODB_dom"/>
</dbReference>
<accession>A0A1M6JVF2</accession>
<dbReference type="Proteomes" id="UP000324781">
    <property type="component" value="Unassembled WGS sequence"/>
</dbReference>
<feature type="domain" description="NodB homology" evidence="2">
    <location>
        <begin position="105"/>
        <end position="285"/>
    </location>
</feature>
<keyword evidence="1" id="KW-0812">Transmembrane</keyword>
<dbReference type="CDD" id="cd10948">
    <property type="entry name" value="CE4_BsPdaA_like"/>
    <property type="match status" value="1"/>
</dbReference>